<dbReference type="InterPro" id="IPR038330">
    <property type="entry name" value="TspO/MBR-related_sf"/>
</dbReference>
<feature type="transmembrane region" description="Helical" evidence="6">
    <location>
        <begin position="119"/>
        <end position="139"/>
    </location>
</feature>
<dbReference type="CDD" id="cd15904">
    <property type="entry name" value="TSPO_MBR"/>
    <property type="match status" value="1"/>
</dbReference>
<accession>A0A285R1S1</accession>
<dbReference type="PANTHER" id="PTHR10057">
    <property type="entry name" value="PERIPHERAL-TYPE BENZODIAZEPINE RECEPTOR"/>
    <property type="match status" value="1"/>
</dbReference>
<evidence type="ECO:0000256" key="5">
    <source>
        <dbReference type="ARBA" id="ARBA00023136"/>
    </source>
</evidence>
<dbReference type="Pfam" id="PF03073">
    <property type="entry name" value="TspO_MBR"/>
    <property type="match status" value="1"/>
</dbReference>
<evidence type="ECO:0000256" key="4">
    <source>
        <dbReference type="ARBA" id="ARBA00022989"/>
    </source>
</evidence>
<comment type="similarity">
    <text evidence="2">Belongs to the TspO/BZRP family.</text>
</comment>
<dbReference type="GO" id="GO:0016020">
    <property type="term" value="C:membrane"/>
    <property type="evidence" value="ECO:0007669"/>
    <property type="project" value="UniProtKB-SubCell"/>
</dbReference>
<keyword evidence="3 6" id="KW-0812">Transmembrane</keyword>
<feature type="transmembrane region" description="Helical" evidence="6">
    <location>
        <begin position="63"/>
        <end position="83"/>
    </location>
</feature>
<feature type="transmembrane region" description="Helical" evidence="6">
    <location>
        <begin position="146"/>
        <end position="164"/>
    </location>
</feature>
<dbReference type="EMBL" id="OBMI01000003">
    <property type="protein sequence ID" value="SOB88053.1"/>
    <property type="molecule type" value="Genomic_DNA"/>
</dbReference>
<comment type="subcellular location">
    <subcellularLocation>
        <location evidence="1">Membrane</location>
        <topology evidence="1">Multi-pass membrane protein</topology>
    </subcellularLocation>
</comment>
<organism evidence="7 8">
    <name type="scientific">Sphingomonas guangdongensis</name>
    <dbReference type="NCBI Taxonomy" id="1141890"/>
    <lineage>
        <taxon>Bacteria</taxon>
        <taxon>Pseudomonadati</taxon>
        <taxon>Pseudomonadota</taxon>
        <taxon>Alphaproteobacteria</taxon>
        <taxon>Sphingomonadales</taxon>
        <taxon>Sphingomonadaceae</taxon>
        <taxon>Sphingomonas</taxon>
    </lineage>
</organism>
<proteinExistence type="inferred from homology"/>
<dbReference type="OrthoDB" id="7267156at2"/>
<dbReference type="FunFam" id="1.20.1260.100:FF:000001">
    <property type="entry name" value="translocator protein 2"/>
    <property type="match status" value="1"/>
</dbReference>
<feature type="transmembrane region" description="Helical" evidence="6">
    <location>
        <begin position="12"/>
        <end position="32"/>
    </location>
</feature>
<keyword evidence="4 6" id="KW-1133">Transmembrane helix</keyword>
<reference evidence="7 8" key="1">
    <citation type="submission" date="2017-07" db="EMBL/GenBank/DDBJ databases">
        <authorList>
            <person name="Sun Z.S."/>
            <person name="Albrecht U."/>
            <person name="Echele G."/>
            <person name="Lee C.C."/>
        </authorList>
    </citation>
    <scope>NUCLEOTIDE SEQUENCE [LARGE SCALE GENOMIC DNA]</scope>
    <source>
        <strain evidence="7 8">CGMCC 1.12672</strain>
    </source>
</reference>
<feature type="transmembrane region" description="Helical" evidence="6">
    <location>
        <begin position="95"/>
        <end position="113"/>
    </location>
</feature>
<gene>
    <name evidence="7" type="ORF">SAMN06297144_3191</name>
</gene>
<dbReference type="AlphaFoldDB" id="A0A285R1S1"/>
<dbReference type="RefSeq" id="WP_097064876.1">
    <property type="nucleotide sequence ID" value="NZ_OBMI01000003.1"/>
</dbReference>
<evidence type="ECO:0000256" key="1">
    <source>
        <dbReference type="ARBA" id="ARBA00004141"/>
    </source>
</evidence>
<name>A0A285R1S1_9SPHN</name>
<dbReference type="GO" id="GO:0033013">
    <property type="term" value="P:tetrapyrrole metabolic process"/>
    <property type="evidence" value="ECO:0007669"/>
    <property type="project" value="UniProtKB-ARBA"/>
</dbReference>
<dbReference type="Gene3D" id="1.20.1260.100">
    <property type="entry name" value="TspO/MBR protein"/>
    <property type="match status" value="1"/>
</dbReference>
<protein>
    <submittedName>
        <fullName evidence="7">TspO and MBR related proteins</fullName>
    </submittedName>
</protein>
<keyword evidence="5 6" id="KW-0472">Membrane</keyword>
<dbReference type="Proteomes" id="UP000219494">
    <property type="component" value="Unassembled WGS sequence"/>
</dbReference>
<evidence type="ECO:0000256" key="2">
    <source>
        <dbReference type="ARBA" id="ARBA00007524"/>
    </source>
</evidence>
<sequence length="179" mass="18882">MSRAAVRDGKAGLSPLAAASIVAAAMGVSALLGRRNAPGPSHPNIRRWYKRLDKPAFTPPDPVFGAVWPIVESGLAIGGYRLLRRRPSDGRTLGVALWLLNTGMIGGWTELFFRKRELGVSALASGAMIATGAGYIAAVAKVDRPAAALGLPFVGWLGFATLLAEQVWQRNPDPDVPAS</sequence>
<dbReference type="PANTHER" id="PTHR10057:SF0">
    <property type="entry name" value="TRANSLOCATOR PROTEIN"/>
    <property type="match status" value="1"/>
</dbReference>
<evidence type="ECO:0000256" key="6">
    <source>
        <dbReference type="SAM" id="Phobius"/>
    </source>
</evidence>
<evidence type="ECO:0000313" key="8">
    <source>
        <dbReference type="Proteomes" id="UP000219494"/>
    </source>
</evidence>
<dbReference type="InterPro" id="IPR004307">
    <property type="entry name" value="TspO_MBR"/>
</dbReference>
<evidence type="ECO:0000256" key="3">
    <source>
        <dbReference type="ARBA" id="ARBA00022692"/>
    </source>
</evidence>
<keyword evidence="8" id="KW-1185">Reference proteome</keyword>
<evidence type="ECO:0000313" key="7">
    <source>
        <dbReference type="EMBL" id="SOB88053.1"/>
    </source>
</evidence>